<dbReference type="SUPFAM" id="SSF53474">
    <property type="entry name" value="alpha/beta-Hydrolases"/>
    <property type="match status" value="1"/>
</dbReference>
<evidence type="ECO:0000256" key="4">
    <source>
        <dbReference type="ARBA" id="ARBA00022801"/>
    </source>
</evidence>
<keyword evidence="3" id="KW-0732">Signal</keyword>
<dbReference type="Proteomes" id="UP000193685">
    <property type="component" value="Unassembled WGS sequence"/>
</dbReference>
<dbReference type="InterPro" id="IPR029058">
    <property type="entry name" value="AB_hydrolase_fold"/>
</dbReference>
<dbReference type="EC" id="3.1.2.22" evidence="1"/>
<keyword evidence="9" id="KW-1185">Reference proteome</keyword>
<name>A0A1Y2FDL4_PROLT</name>
<evidence type="ECO:0000256" key="3">
    <source>
        <dbReference type="ARBA" id="ARBA00022729"/>
    </source>
</evidence>
<dbReference type="PANTHER" id="PTHR11247:SF8">
    <property type="entry name" value="PALMITOYL-PROTEIN THIOESTERASE 1"/>
    <property type="match status" value="1"/>
</dbReference>
<reference evidence="8 9" key="1">
    <citation type="submission" date="2016-07" db="EMBL/GenBank/DDBJ databases">
        <title>Pervasive Adenine N6-methylation of Active Genes in Fungi.</title>
        <authorList>
            <consortium name="DOE Joint Genome Institute"/>
            <person name="Mondo S.J."/>
            <person name="Dannebaum R.O."/>
            <person name="Kuo R.C."/>
            <person name="Labutti K."/>
            <person name="Haridas S."/>
            <person name="Kuo A."/>
            <person name="Salamov A."/>
            <person name="Ahrendt S.R."/>
            <person name="Lipzen A."/>
            <person name="Sullivan W."/>
            <person name="Andreopoulos W.B."/>
            <person name="Clum A."/>
            <person name="Lindquist E."/>
            <person name="Daum C."/>
            <person name="Ramamoorthy G.K."/>
            <person name="Gryganskyi A."/>
            <person name="Culley D."/>
            <person name="Magnuson J.K."/>
            <person name="James T.Y."/>
            <person name="O'Malley M.A."/>
            <person name="Stajich J.E."/>
            <person name="Spatafora J.W."/>
            <person name="Visel A."/>
            <person name="Grigoriev I.V."/>
        </authorList>
    </citation>
    <scope>NUCLEOTIDE SEQUENCE [LARGE SCALE GENOMIC DNA]</scope>
    <source>
        <strain evidence="8 9">12-1054</strain>
    </source>
</reference>
<dbReference type="Pfam" id="PF02089">
    <property type="entry name" value="Palm_thioest"/>
    <property type="match status" value="1"/>
</dbReference>
<evidence type="ECO:0000313" key="8">
    <source>
        <dbReference type="EMBL" id="ORY82018.1"/>
    </source>
</evidence>
<dbReference type="STRING" id="56484.A0A1Y2FDL4"/>
<evidence type="ECO:0000256" key="5">
    <source>
        <dbReference type="ARBA" id="ARBA00023157"/>
    </source>
</evidence>
<dbReference type="OMA" id="QRCPPAV"/>
<dbReference type="GO" id="GO:0008474">
    <property type="term" value="F:palmitoyl-(protein) hydrolase activity"/>
    <property type="evidence" value="ECO:0007669"/>
    <property type="project" value="UniProtKB-EC"/>
</dbReference>
<dbReference type="EMBL" id="MCFI01000010">
    <property type="protein sequence ID" value="ORY82018.1"/>
    <property type="molecule type" value="Genomic_DNA"/>
</dbReference>
<dbReference type="GeneID" id="63783484"/>
<keyword evidence="6" id="KW-0325">Glycoprotein</keyword>
<comment type="caution">
    <text evidence="8">The sequence shown here is derived from an EMBL/GenBank/DDBJ whole genome shotgun (WGS) entry which is preliminary data.</text>
</comment>
<evidence type="ECO:0000313" key="9">
    <source>
        <dbReference type="Proteomes" id="UP000193685"/>
    </source>
</evidence>
<proteinExistence type="predicted"/>
<dbReference type="RefSeq" id="XP_040725152.1">
    <property type="nucleotide sequence ID" value="XM_040866885.1"/>
</dbReference>
<keyword evidence="5" id="KW-1015">Disulfide bond</keyword>
<evidence type="ECO:0000256" key="2">
    <source>
        <dbReference type="ARBA" id="ARBA00014212"/>
    </source>
</evidence>
<evidence type="ECO:0000256" key="1">
    <source>
        <dbReference type="ARBA" id="ARBA00012423"/>
    </source>
</evidence>
<dbReference type="OrthoDB" id="10263094at2759"/>
<dbReference type="PRINTS" id="PR00414">
    <property type="entry name" value="PPTHIESTRASE"/>
</dbReference>
<dbReference type="InterPro" id="IPR002472">
    <property type="entry name" value="Palm_thioest"/>
</dbReference>
<organism evidence="8 9">
    <name type="scientific">Protomyces lactucae-debilis</name>
    <dbReference type="NCBI Taxonomy" id="2754530"/>
    <lineage>
        <taxon>Eukaryota</taxon>
        <taxon>Fungi</taxon>
        <taxon>Dikarya</taxon>
        <taxon>Ascomycota</taxon>
        <taxon>Taphrinomycotina</taxon>
        <taxon>Taphrinomycetes</taxon>
        <taxon>Taphrinales</taxon>
        <taxon>Protomycetaceae</taxon>
        <taxon>Protomyces</taxon>
    </lineage>
</organism>
<evidence type="ECO:0000256" key="7">
    <source>
        <dbReference type="ARBA" id="ARBA00031934"/>
    </source>
</evidence>
<gene>
    <name evidence="8" type="ORF">BCR37DRAFT_29519</name>
</gene>
<sequence>MKLFLPTVIWHGLGDYGASEGIQSFVSDISNYTNAFAFAVDMGGRDSSFFGNVNAQVDKLCAQLPNIPELKDGFNAIGFSQGGQFLRAYVQRCNDPPVRNLMTWGSQHSGIQEVPCQEDSAVCKSARALVRSNAFGMFVQSRIIPAQYYKGFDQAAYLEGSLFLADINNEKPEKNATYSSNLASLDNFVMLQFEDDETVIPKASSLFQDVQDGDIVPIERTTYYLDLGLDKLAKKRGLHQHQVPGKHMQIRDKDLFKYMDRYFGKRHDLK</sequence>
<evidence type="ECO:0000256" key="6">
    <source>
        <dbReference type="ARBA" id="ARBA00023180"/>
    </source>
</evidence>
<keyword evidence="4 8" id="KW-0378">Hydrolase</keyword>
<protein>
    <recommendedName>
        <fullName evidence="2">Palmitoyl-protein thioesterase 1</fullName>
        <ecNumber evidence="1">3.1.2.22</ecNumber>
    </recommendedName>
    <alternativeName>
        <fullName evidence="7">Palmitoyl-protein hydrolase 1</fullName>
    </alternativeName>
</protein>
<dbReference type="PANTHER" id="PTHR11247">
    <property type="entry name" value="PALMITOYL-PROTEIN THIOESTERASE/DOLICHYLDIPHOSPHATASE 1"/>
    <property type="match status" value="1"/>
</dbReference>
<dbReference type="AlphaFoldDB" id="A0A1Y2FDL4"/>
<accession>A0A1Y2FDL4</accession>
<dbReference type="Gene3D" id="3.40.50.1820">
    <property type="entry name" value="alpha/beta hydrolase"/>
    <property type="match status" value="1"/>
</dbReference>